<keyword evidence="8" id="KW-1185">Reference proteome</keyword>
<organism evidence="7 8">
    <name type="scientific">Polyrhizophydium stewartii</name>
    <dbReference type="NCBI Taxonomy" id="2732419"/>
    <lineage>
        <taxon>Eukaryota</taxon>
        <taxon>Fungi</taxon>
        <taxon>Fungi incertae sedis</taxon>
        <taxon>Chytridiomycota</taxon>
        <taxon>Chytridiomycota incertae sedis</taxon>
        <taxon>Chytridiomycetes</taxon>
        <taxon>Rhizophydiales</taxon>
        <taxon>Rhizophydiales incertae sedis</taxon>
        <taxon>Polyrhizophydium</taxon>
    </lineage>
</organism>
<comment type="similarity">
    <text evidence="1 5">Belongs to the glutathione peroxidase family.</text>
</comment>
<proteinExistence type="inferred from homology"/>
<name>A0ABR4N8A9_9FUNG</name>
<dbReference type="InterPro" id="IPR029759">
    <property type="entry name" value="GPX_AS"/>
</dbReference>
<evidence type="ECO:0000256" key="1">
    <source>
        <dbReference type="ARBA" id="ARBA00006926"/>
    </source>
</evidence>
<protein>
    <recommendedName>
        <fullName evidence="5">Glutathione peroxidase</fullName>
    </recommendedName>
</protein>
<dbReference type="InterPro" id="IPR036249">
    <property type="entry name" value="Thioredoxin-like_sf"/>
</dbReference>
<feature type="compositionally biased region" description="Low complexity" evidence="6">
    <location>
        <begin position="12"/>
        <end position="32"/>
    </location>
</feature>
<dbReference type="PRINTS" id="PR01011">
    <property type="entry name" value="GLUTPROXDASE"/>
</dbReference>
<dbReference type="Gene3D" id="3.40.30.10">
    <property type="entry name" value="Glutaredoxin"/>
    <property type="match status" value="1"/>
</dbReference>
<reference evidence="7 8" key="1">
    <citation type="submission" date="2023-09" db="EMBL/GenBank/DDBJ databases">
        <title>Pangenome analysis of Batrachochytrium dendrobatidis and related Chytrids.</title>
        <authorList>
            <person name="Yacoub M.N."/>
            <person name="Stajich J.E."/>
            <person name="James T.Y."/>
        </authorList>
    </citation>
    <scope>NUCLEOTIDE SEQUENCE [LARGE SCALE GENOMIC DNA]</scope>
    <source>
        <strain evidence="7 8">JEL0888</strain>
    </source>
</reference>
<sequence>MSSKPSPPPASNPVDPSASTTGTFTPSSSGPPEGNQTFTERMGNTMRSGLDKMMHPSKMMGEGSSNVAGTEQQNQPGINLTHQGHEAAAMTTGMDKAGPSTTSEQPQQQQSQQQSQQQPQQQGQEQQPHQHGQQQHGQQQQQHRDAPIYHFGINDIDGNPVDLTQFQGRVLLLVNTASKCATTPWLGNLEKLYEKHRDQGFVVLAFPCNQFMGEEPLQPRELKEFYQRNYAVSFPIMEKIDVNGNNAHPLFQYIKREAPGVMGLEAIKWNFEKFLVGRNGNVIRRFPPTTNPDELEPEIAKALLD</sequence>
<comment type="caution">
    <text evidence="7">The sequence shown here is derived from an EMBL/GenBank/DDBJ whole genome shotgun (WGS) entry which is preliminary data.</text>
</comment>
<dbReference type="InterPro" id="IPR000889">
    <property type="entry name" value="Glutathione_peroxidase"/>
</dbReference>
<dbReference type="PANTHER" id="PTHR11592:SF78">
    <property type="entry name" value="GLUTATHIONE PEROXIDASE"/>
    <property type="match status" value="1"/>
</dbReference>
<keyword evidence="2 5" id="KW-0575">Peroxidase</keyword>
<keyword evidence="3 5" id="KW-0560">Oxidoreductase</keyword>
<feature type="compositionally biased region" description="Pro residues" evidence="6">
    <location>
        <begin position="1"/>
        <end position="11"/>
    </location>
</feature>
<dbReference type="PANTHER" id="PTHR11592">
    <property type="entry name" value="GLUTATHIONE PEROXIDASE"/>
    <property type="match status" value="1"/>
</dbReference>
<feature type="region of interest" description="Disordered" evidence="6">
    <location>
        <begin position="1"/>
        <end position="78"/>
    </location>
</feature>
<dbReference type="InterPro" id="IPR029760">
    <property type="entry name" value="GPX_CS"/>
</dbReference>
<evidence type="ECO:0000313" key="7">
    <source>
        <dbReference type="EMBL" id="KAL2915752.1"/>
    </source>
</evidence>
<evidence type="ECO:0000256" key="3">
    <source>
        <dbReference type="ARBA" id="ARBA00023002"/>
    </source>
</evidence>
<dbReference type="PROSITE" id="PS00460">
    <property type="entry name" value="GLUTATHIONE_PEROXID_1"/>
    <property type="match status" value="1"/>
</dbReference>
<evidence type="ECO:0000256" key="5">
    <source>
        <dbReference type="RuleBase" id="RU000499"/>
    </source>
</evidence>
<evidence type="ECO:0000256" key="2">
    <source>
        <dbReference type="ARBA" id="ARBA00022559"/>
    </source>
</evidence>
<dbReference type="CDD" id="cd00340">
    <property type="entry name" value="GSH_Peroxidase"/>
    <property type="match status" value="1"/>
</dbReference>
<dbReference type="EMBL" id="JADGIZ020000021">
    <property type="protein sequence ID" value="KAL2915752.1"/>
    <property type="molecule type" value="Genomic_DNA"/>
</dbReference>
<comment type="catalytic activity">
    <reaction evidence="4">
        <text>a hydroperoxide + [thioredoxin]-dithiol = an alcohol + [thioredoxin]-disulfide + H2O</text>
        <dbReference type="Rhea" id="RHEA:62620"/>
        <dbReference type="Rhea" id="RHEA-COMP:10698"/>
        <dbReference type="Rhea" id="RHEA-COMP:10700"/>
        <dbReference type="ChEBI" id="CHEBI:15377"/>
        <dbReference type="ChEBI" id="CHEBI:29950"/>
        <dbReference type="ChEBI" id="CHEBI:30879"/>
        <dbReference type="ChEBI" id="CHEBI:35924"/>
        <dbReference type="ChEBI" id="CHEBI:50058"/>
        <dbReference type="EC" id="1.11.1.24"/>
    </reaction>
</comment>
<feature type="compositionally biased region" description="Low complexity" evidence="6">
    <location>
        <begin position="103"/>
        <end position="141"/>
    </location>
</feature>
<gene>
    <name evidence="7" type="primary">GPX2_1</name>
    <name evidence="7" type="ORF">HK105_204698</name>
</gene>
<evidence type="ECO:0000313" key="8">
    <source>
        <dbReference type="Proteomes" id="UP001527925"/>
    </source>
</evidence>
<dbReference type="PROSITE" id="PS51355">
    <property type="entry name" value="GLUTATHIONE_PEROXID_3"/>
    <property type="match status" value="1"/>
</dbReference>
<dbReference type="PROSITE" id="PS00763">
    <property type="entry name" value="GLUTATHIONE_PEROXID_2"/>
    <property type="match status" value="1"/>
</dbReference>
<accession>A0ABR4N8A9</accession>
<feature type="region of interest" description="Disordered" evidence="6">
    <location>
        <begin position="92"/>
        <end position="143"/>
    </location>
</feature>
<dbReference type="SUPFAM" id="SSF52833">
    <property type="entry name" value="Thioredoxin-like"/>
    <property type="match status" value="1"/>
</dbReference>
<feature type="compositionally biased region" description="Polar residues" evidence="6">
    <location>
        <begin position="63"/>
        <end position="78"/>
    </location>
</feature>
<evidence type="ECO:0000256" key="6">
    <source>
        <dbReference type="SAM" id="MobiDB-lite"/>
    </source>
</evidence>
<evidence type="ECO:0000256" key="4">
    <source>
        <dbReference type="ARBA" id="ARBA00049091"/>
    </source>
</evidence>
<dbReference type="GO" id="GO:0004602">
    <property type="term" value="F:glutathione peroxidase activity"/>
    <property type="evidence" value="ECO:0007669"/>
    <property type="project" value="UniProtKB-EC"/>
</dbReference>
<dbReference type="Pfam" id="PF00255">
    <property type="entry name" value="GSHPx"/>
    <property type="match status" value="1"/>
</dbReference>
<dbReference type="Proteomes" id="UP001527925">
    <property type="component" value="Unassembled WGS sequence"/>
</dbReference>